<dbReference type="CDD" id="cd07438">
    <property type="entry name" value="PHP_HisPPase_AMP"/>
    <property type="match status" value="1"/>
</dbReference>
<dbReference type="SUPFAM" id="SSF89550">
    <property type="entry name" value="PHP domain-like"/>
    <property type="match status" value="1"/>
</dbReference>
<evidence type="ECO:0000313" key="3">
    <source>
        <dbReference type="Proteomes" id="UP001063350"/>
    </source>
</evidence>
<dbReference type="GO" id="GO:0035312">
    <property type="term" value="F:5'-3' DNA exonuclease activity"/>
    <property type="evidence" value="ECO:0007669"/>
    <property type="project" value="TreeGrafter"/>
</dbReference>
<dbReference type="InterPro" id="IPR016195">
    <property type="entry name" value="Pol/histidinol_Pase-like"/>
</dbReference>
<reference evidence="2" key="1">
    <citation type="submission" date="2020-12" db="EMBL/GenBank/DDBJ databases">
        <title>Desulfobium dissulfuricans gen. nov., sp. nov., a novel mesophilic, sulfate-reducing bacterium isolated from a deep-sea hydrothermal vent.</title>
        <authorList>
            <person name="Hashimoto Y."/>
            <person name="Tame A."/>
            <person name="Sawayama S."/>
            <person name="Miyazaki J."/>
            <person name="Takai K."/>
            <person name="Nakagawa S."/>
        </authorList>
    </citation>
    <scope>NUCLEOTIDE SEQUENCE</scope>
    <source>
        <strain evidence="2">GF1</strain>
    </source>
</reference>
<dbReference type="Proteomes" id="UP001063350">
    <property type="component" value="Chromosome"/>
</dbReference>
<feature type="domain" description="Polymerase/histidinol phosphatase N-terminal" evidence="1">
    <location>
        <begin position="3"/>
        <end position="68"/>
    </location>
</feature>
<dbReference type="InterPro" id="IPR052018">
    <property type="entry name" value="PHP_domain"/>
</dbReference>
<dbReference type="InterPro" id="IPR004013">
    <property type="entry name" value="PHP_dom"/>
</dbReference>
<dbReference type="PANTHER" id="PTHR42924:SF3">
    <property type="entry name" value="POLYMERASE_HISTIDINOL PHOSPHATASE N-TERMINAL DOMAIN-CONTAINING PROTEIN"/>
    <property type="match status" value="1"/>
</dbReference>
<dbReference type="KEGG" id="ddu:GF1_07480"/>
<dbReference type="InterPro" id="IPR003141">
    <property type="entry name" value="Pol/His_phosphatase_N"/>
</dbReference>
<dbReference type="AlphaFoldDB" id="A0A915U0V8"/>
<proteinExistence type="predicted"/>
<sequence>MCIDLHLHSTFSDGTATPEELVQMAAERNLGGIALTDHDTVDGIEPFMEAGKRHHVKTIAGIEISAQHRGFSLHILGYGLDTSCDSLHSWLDRVQQGRIERNRKILLKLRELGLKIEDRELDHFSFCGQTGRPHIARLLMEKGVVRTMDQAFSQYLRRGRPAWCARFAYTAAETISMIHEAGGVAVLAHPGQIDARIRIQPLLIRELVERGLDGLEVVYPGHGKKIQKELTRLAHRFDLLITGGSDYHGGNRPGSNLAGKDGFCPPYSLLAELERRLFAAATP</sequence>
<name>A0A915U0V8_9BACT</name>
<gene>
    <name evidence="2" type="ORF">GF1_07480</name>
</gene>
<organism evidence="2 3">
    <name type="scientific">Desulfolithobacter dissulfuricans</name>
    <dbReference type="NCBI Taxonomy" id="2795293"/>
    <lineage>
        <taxon>Bacteria</taxon>
        <taxon>Pseudomonadati</taxon>
        <taxon>Thermodesulfobacteriota</taxon>
        <taxon>Desulfobulbia</taxon>
        <taxon>Desulfobulbales</taxon>
        <taxon>Desulfobulbaceae</taxon>
        <taxon>Desulfolithobacter</taxon>
    </lineage>
</organism>
<keyword evidence="3" id="KW-1185">Reference proteome</keyword>
<dbReference type="Pfam" id="PF02811">
    <property type="entry name" value="PHP"/>
    <property type="match status" value="1"/>
</dbReference>
<accession>A0A915U0V8</accession>
<dbReference type="RefSeq" id="WP_267928272.1">
    <property type="nucleotide sequence ID" value="NZ_AP024233.1"/>
</dbReference>
<dbReference type="SMART" id="SM00481">
    <property type="entry name" value="POLIIIAc"/>
    <property type="match status" value="1"/>
</dbReference>
<evidence type="ECO:0000259" key="1">
    <source>
        <dbReference type="SMART" id="SM00481"/>
    </source>
</evidence>
<protein>
    <submittedName>
        <fullName evidence="2">PHP-like protein</fullName>
    </submittedName>
</protein>
<dbReference type="PANTHER" id="PTHR42924">
    <property type="entry name" value="EXONUCLEASE"/>
    <property type="match status" value="1"/>
</dbReference>
<dbReference type="EMBL" id="AP024233">
    <property type="protein sequence ID" value="BCO08372.1"/>
    <property type="molecule type" value="Genomic_DNA"/>
</dbReference>
<evidence type="ECO:0000313" key="2">
    <source>
        <dbReference type="EMBL" id="BCO08372.1"/>
    </source>
</evidence>
<dbReference type="GO" id="GO:0004534">
    <property type="term" value="F:5'-3' RNA exonuclease activity"/>
    <property type="evidence" value="ECO:0007669"/>
    <property type="project" value="TreeGrafter"/>
</dbReference>
<dbReference type="Gene3D" id="1.10.150.650">
    <property type="match status" value="1"/>
</dbReference>
<dbReference type="Gene3D" id="3.20.20.140">
    <property type="entry name" value="Metal-dependent hydrolases"/>
    <property type="match status" value="1"/>
</dbReference>